<evidence type="ECO:0000256" key="7">
    <source>
        <dbReference type="SAM" id="Phobius"/>
    </source>
</evidence>
<name>A0A3E0HKM9_9PSEU</name>
<feature type="transmembrane region" description="Helical" evidence="7">
    <location>
        <begin position="659"/>
        <end position="678"/>
    </location>
</feature>
<dbReference type="InterPro" id="IPR000731">
    <property type="entry name" value="SSD"/>
</dbReference>
<dbReference type="PANTHER" id="PTHR33406:SF11">
    <property type="entry name" value="MEMBRANE PROTEIN SCO6666-RELATED"/>
    <property type="match status" value="1"/>
</dbReference>
<dbReference type="InterPro" id="IPR004869">
    <property type="entry name" value="MMPL_dom"/>
</dbReference>
<proteinExistence type="inferred from homology"/>
<dbReference type="Gene3D" id="1.20.1640.10">
    <property type="entry name" value="Multidrug efflux transporter AcrB transmembrane domain"/>
    <property type="match status" value="2"/>
</dbReference>
<comment type="subcellular location">
    <subcellularLocation>
        <location evidence="1">Cell membrane</location>
        <topology evidence="1">Multi-pass membrane protein</topology>
    </subcellularLocation>
</comment>
<dbReference type="Proteomes" id="UP000256269">
    <property type="component" value="Unassembled WGS sequence"/>
</dbReference>
<dbReference type="SUPFAM" id="SSF82866">
    <property type="entry name" value="Multidrug efflux transporter AcrB transmembrane domain"/>
    <property type="match status" value="2"/>
</dbReference>
<dbReference type="Pfam" id="PF03176">
    <property type="entry name" value="MMPL"/>
    <property type="match status" value="2"/>
</dbReference>
<keyword evidence="3" id="KW-1003">Cell membrane</keyword>
<protein>
    <submittedName>
        <fullName evidence="9">RND superfamily putative drug exporter</fullName>
    </submittedName>
</protein>
<evidence type="ECO:0000259" key="8">
    <source>
        <dbReference type="PROSITE" id="PS50156"/>
    </source>
</evidence>
<feature type="transmembrane region" description="Helical" evidence="7">
    <location>
        <begin position="304"/>
        <end position="327"/>
    </location>
</feature>
<reference evidence="9 10" key="1">
    <citation type="submission" date="2018-08" db="EMBL/GenBank/DDBJ databases">
        <title>Genomic Encyclopedia of Archaeal and Bacterial Type Strains, Phase II (KMG-II): from individual species to whole genera.</title>
        <authorList>
            <person name="Goeker M."/>
        </authorList>
    </citation>
    <scope>NUCLEOTIDE SEQUENCE [LARGE SCALE GENOMIC DNA]</scope>
    <source>
        <strain evidence="9 10">DSM 45791</strain>
    </source>
</reference>
<dbReference type="OrthoDB" id="7051771at2"/>
<organism evidence="9 10">
    <name type="scientific">Kutzneria buriramensis</name>
    <dbReference type="NCBI Taxonomy" id="1045776"/>
    <lineage>
        <taxon>Bacteria</taxon>
        <taxon>Bacillati</taxon>
        <taxon>Actinomycetota</taxon>
        <taxon>Actinomycetes</taxon>
        <taxon>Pseudonocardiales</taxon>
        <taxon>Pseudonocardiaceae</taxon>
        <taxon>Kutzneria</taxon>
    </lineage>
</organism>
<evidence type="ECO:0000256" key="5">
    <source>
        <dbReference type="ARBA" id="ARBA00022989"/>
    </source>
</evidence>
<dbReference type="PROSITE" id="PS50156">
    <property type="entry name" value="SSD"/>
    <property type="match status" value="1"/>
</dbReference>
<feature type="transmembrane region" description="Helical" evidence="7">
    <location>
        <begin position="367"/>
        <end position="390"/>
    </location>
</feature>
<feature type="transmembrane region" description="Helical" evidence="7">
    <location>
        <begin position="585"/>
        <end position="606"/>
    </location>
</feature>
<evidence type="ECO:0000256" key="1">
    <source>
        <dbReference type="ARBA" id="ARBA00004651"/>
    </source>
</evidence>
<sequence length="725" mass="76944">MFATLGRFVTRHHRAVLIVALALLVLGGLWGSGAPGSLSGGGGFDDPNSASVHADQLLAGPLGRDVSDVVAVYSSPTKTVDDPGFAQPVQRALAAIPRGDVTRLDSYWSTHSADYVSSDRHSAYATLQLRSSDDQERVKELKAIQSYFNAPGVTVRLGGMTPMTSQVNAQSASDIVRAEALSLPVLLLLLVIIFGSLVAASFPLAIGILVVIGSLGLLRFVTIFTDLSTFAIEMVSVLGLGLAIDYALLMVNRFREELRGGRTVDAAIERTVATAGRTVAFSALAVATSLLGMLLFPSRFLQSMGYAGVATVLLAAASSLTVLPALLKWAGPWVDALRIPLPRWRTPADETQGRWYRVAKTVMRRPVLSAVGIVLVLVTLGLPLLGANWARPGDWVLPVNADARAVTQQLATQFKADPAKVITGVVELPGSVGAASSAVRDYAQRLAAVPGVHGASVTGTYDNLARISVGYAMDPQSREARTLVEDLRAQSPPTGATVSFTGMPASRVDIVDMVTARLPWMILFVAVVAFLALFLAFGSVVLPLKSLLLNLLSLSASFGAIKLIFQDGWLSGVLNFVPVGAIDINFPVLIVAIAFGLSMDYEVFLVSRIREQWARGGDGEEAIALGGQRTARIITSAALLLAIVVGGFLTSGITFMKMIGVGLVITVLVDATIVRGLLVPATMKLLGRWAWWAPAPLARWWSRHGFVEGDDDRPAPVPDSQSARV</sequence>
<gene>
    <name evidence="9" type="ORF">BCF44_106207</name>
</gene>
<evidence type="ECO:0000256" key="4">
    <source>
        <dbReference type="ARBA" id="ARBA00022692"/>
    </source>
</evidence>
<comment type="similarity">
    <text evidence="2">Belongs to the resistance-nodulation-cell division (RND) (TC 2.A.6) family. MmpL subfamily.</text>
</comment>
<evidence type="ECO:0000256" key="6">
    <source>
        <dbReference type="ARBA" id="ARBA00023136"/>
    </source>
</evidence>
<feature type="transmembrane region" description="Helical" evidence="7">
    <location>
        <begin position="633"/>
        <end position="653"/>
    </location>
</feature>
<accession>A0A3E0HKM9</accession>
<dbReference type="RefSeq" id="WP_116175698.1">
    <property type="nucleotide sequence ID" value="NZ_CP144375.1"/>
</dbReference>
<feature type="transmembrane region" description="Helical" evidence="7">
    <location>
        <begin position="230"/>
        <end position="249"/>
    </location>
</feature>
<dbReference type="AlphaFoldDB" id="A0A3E0HKM9"/>
<evidence type="ECO:0000256" key="2">
    <source>
        <dbReference type="ARBA" id="ARBA00010157"/>
    </source>
</evidence>
<keyword evidence="4 7" id="KW-0812">Transmembrane</keyword>
<dbReference type="GO" id="GO:0005886">
    <property type="term" value="C:plasma membrane"/>
    <property type="evidence" value="ECO:0007669"/>
    <property type="project" value="UniProtKB-SubCell"/>
</dbReference>
<evidence type="ECO:0000313" key="10">
    <source>
        <dbReference type="Proteomes" id="UP000256269"/>
    </source>
</evidence>
<keyword evidence="10" id="KW-1185">Reference proteome</keyword>
<evidence type="ECO:0000256" key="3">
    <source>
        <dbReference type="ARBA" id="ARBA00022475"/>
    </source>
</evidence>
<feature type="domain" description="SSD" evidence="8">
    <location>
        <begin position="208"/>
        <end position="329"/>
    </location>
</feature>
<evidence type="ECO:0000313" key="9">
    <source>
        <dbReference type="EMBL" id="REH47043.1"/>
    </source>
</evidence>
<feature type="transmembrane region" description="Helical" evidence="7">
    <location>
        <begin position="180"/>
        <end position="199"/>
    </location>
</feature>
<dbReference type="InterPro" id="IPR050545">
    <property type="entry name" value="Mycobact_MmpL"/>
</dbReference>
<keyword evidence="6 7" id="KW-0472">Membrane</keyword>
<feature type="transmembrane region" description="Helical" evidence="7">
    <location>
        <begin position="518"/>
        <end position="540"/>
    </location>
</feature>
<feature type="transmembrane region" description="Helical" evidence="7">
    <location>
        <begin position="279"/>
        <end position="298"/>
    </location>
</feature>
<feature type="transmembrane region" description="Helical" evidence="7">
    <location>
        <begin position="206"/>
        <end position="224"/>
    </location>
</feature>
<feature type="transmembrane region" description="Helical" evidence="7">
    <location>
        <begin position="547"/>
        <end position="565"/>
    </location>
</feature>
<keyword evidence="5 7" id="KW-1133">Transmembrane helix</keyword>
<dbReference type="EMBL" id="QUNO01000006">
    <property type="protein sequence ID" value="REH47043.1"/>
    <property type="molecule type" value="Genomic_DNA"/>
</dbReference>
<dbReference type="PANTHER" id="PTHR33406">
    <property type="entry name" value="MEMBRANE PROTEIN MJ1562-RELATED"/>
    <property type="match status" value="1"/>
</dbReference>
<comment type="caution">
    <text evidence="9">The sequence shown here is derived from an EMBL/GenBank/DDBJ whole genome shotgun (WGS) entry which is preliminary data.</text>
</comment>